<feature type="transmembrane region" description="Helical" evidence="8">
    <location>
        <begin position="111"/>
        <end position="134"/>
    </location>
</feature>
<feature type="transmembrane region" description="Helical" evidence="8">
    <location>
        <begin position="71"/>
        <end position="91"/>
    </location>
</feature>
<proteinExistence type="predicted"/>
<dbReference type="Gene3D" id="1.20.1070.10">
    <property type="entry name" value="Rhodopsin 7-helix transmembrane proteins"/>
    <property type="match status" value="1"/>
</dbReference>
<gene>
    <name evidence="10" type="ORF">CAEBREN_23948</name>
</gene>
<keyword evidence="11" id="KW-1185">Reference proteome</keyword>
<dbReference type="InterPro" id="IPR017452">
    <property type="entry name" value="GPCR_Rhodpsn_7TM"/>
</dbReference>
<dbReference type="GO" id="GO:0004997">
    <property type="term" value="F:thyrotropin-releasing hormone receptor activity"/>
    <property type="evidence" value="ECO:0007669"/>
    <property type="project" value="InterPro"/>
</dbReference>
<evidence type="ECO:0000313" key="11">
    <source>
        <dbReference type="Proteomes" id="UP000008068"/>
    </source>
</evidence>
<evidence type="ECO:0000259" key="9">
    <source>
        <dbReference type="PROSITE" id="PS50262"/>
    </source>
</evidence>
<dbReference type="STRING" id="135651.G0NP45"/>
<evidence type="ECO:0000256" key="6">
    <source>
        <dbReference type="ARBA" id="ARBA00023136"/>
    </source>
</evidence>
<dbReference type="HOGENOM" id="CLU_1442256_0_0_1"/>
<sequence length="188" mass="21323">MIFHDYKLSDSKGSLEAANGYANATVPGASWQMKNGRIVIYKQESLLNVPIREKKPKEPKRPKDSEGRRKVVRLLVAVVVCFAVLTFPHHARILFTNFRTGVICNSHWTRIAQPLSYILLFISSAINPILYACLSKRFRNALSDVLHCRKGLFSKIPRSRNRTLVSDVPPDDTPCPSPVPAIRMQRLR</sequence>
<protein>
    <recommendedName>
        <fullName evidence="3">Thyrotropin-releasing hormone receptor</fullName>
    </recommendedName>
    <alternativeName>
        <fullName evidence="7">Thyroliberin receptor</fullName>
    </alternativeName>
</protein>
<organism evidence="11">
    <name type="scientific">Caenorhabditis brenneri</name>
    <name type="common">Nematode worm</name>
    <dbReference type="NCBI Taxonomy" id="135651"/>
    <lineage>
        <taxon>Eukaryota</taxon>
        <taxon>Metazoa</taxon>
        <taxon>Ecdysozoa</taxon>
        <taxon>Nematoda</taxon>
        <taxon>Chromadorea</taxon>
        <taxon>Rhabditida</taxon>
        <taxon>Rhabditina</taxon>
        <taxon>Rhabditomorpha</taxon>
        <taxon>Rhabditoidea</taxon>
        <taxon>Rhabditidae</taxon>
        <taxon>Peloderinae</taxon>
        <taxon>Caenorhabditis</taxon>
    </lineage>
</organism>
<dbReference type="PANTHER" id="PTHR46061">
    <property type="entry name" value="THYROTROPIN-RELEASING HORMONE RECEPTOR"/>
    <property type="match status" value="1"/>
</dbReference>
<accession>G0NP45</accession>
<dbReference type="AlphaFoldDB" id="G0NP45"/>
<dbReference type="Proteomes" id="UP000008068">
    <property type="component" value="Unassembled WGS sequence"/>
</dbReference>
<name>G0NP45_CAEBE</name>
<evidence type="ECO:0000256" key="2">
    <source>
        <dbReference type="ARBA" id="ARBA00004370"/>
    </source>
</evidence>
<dbReference type="EMBL" id="GL379918">
    <property type="protein sequence ID" value="EGT35041.1"/>
    <property type="molecule type" value="Genomic_DNA"/>
</dbReference>
<evidence type="ECO:0000256" key="8">
    <source>
        <dbReference type="SAM" id="Phobius"/>
    </source>
</evidence>
<keyword evidence="5 8" id="KW-1133">Transmembrane helix</keyword>
<feature type="domain" description="G-protein coupled receptors family 1 profile" evidence="9">
    <location>
        <begin position="1"/>
        <end position="131"/>
    </location>
</feature>
<keyword evidence="6 8" id="KW-0472">Membrane</keyword>
<evidence type="ECO:0000256" key="7">
    <source>
        <dbReference type="ARBA" id="ARBA00032251"/>
    </source>
</evidence>
<dbReference type="InterPro" id="IPR000276">
    <property type="entry name" value="GPCR_Rhodpsn"/>
</dbReference>
<evidence type="ECO:0000256" key="3">
    <source>
        <dbReference type="ARBA" id="ARBA00018873"/>
    </source>
</evidence>
<evidence type="ECO:0000313" key="10">
    <source>
        <dbReference type="EMBL" id="EGT35041.1"/>
    </source>
</evidence>
<dbReference type="InParanoid" id="G0NP45"/>
<evidence type="ECO:0000256" key="1">
    <source>
        <dbReference type="ARBA" id="ARBA00004100"/>
    </source>
</evidence>
<comment type="function">
    <text evidence="1">Receptor for thyrotropin-releasing hormone (TRH). Upon ligand binding, this G-protein-coupled receptor triggers activation of the phosphatidylinositol (IP3)-calcium-protein kinase C (PKC) pathway.</text>
</comment>
<reference evidence="11" key="1">
    <citation type="submission" date="2011-07" db="EMBL/GenBank/DDBJ databases">
        <authorList>
            <consortium name="Caenorhabditis brenneri Sequencing and Analysis Consortium"/>
            <person name="Wilson R.K."/>
        </authorList>
    </citation>
    <scope>NUCLEOTIDE SEQUENCE [LARGE SCALE GENOMIC DNA]</scope>
    <source>
        <strain evidence="11">PB2801</strain>
    </source>
</reference>
<dbReference type="GO" id="GO:0016020">
    <property type="term" value="C:membrane"/>
    <property type="evidence" value="ECO:0007669"/>
    <property type="project" value="UniProtKB-SubCell"/>
</dbReference>
<dbReference type="Pfam" id="PF00001">
    <property type="entry name" value="7tm_1"/>
    <property type="match status" value="1"/>
</dbReference>
<dbReference type="PANTHER" id="PTHR46061:SF3">
    <property type="entry name" value="THYROTROPIN-RELEASING HORMONE RECEPTOR"/>
    <property type="match status" value="1"/>
</dbReference>
<dbReference type="InterPro" id="IPR002120">
    <property type="entry name" value="TRH_rcpt_1"/>
</dbReference>
<dbReference type="OrthoDB" id="5964776at2759"/>
<dbReference type="PROSITE" id="PS50262">
    <property type="entry name" value="G_PROTEIN_RECEP_F1_2"/>
    <property type="match status" value="1"/>
</dbReference>
<dbReference type="SUPFAM" id="SSF81321">
    <property type="entry name" value="Family A G protein-coupled receptor-like"/>
    <property type="match status" value="1"/>
</dbReference>
<evidence type="ECO:0000256" key="5">
    <source>
        <dbReference type="ARBA" id="ARBA00022989"/>
    </source>
</evidence>
<dbReference type="eggNOG" id="KOG3656">
    <property type="taxonomic scope" value="Eukaryota"/>
</dbReference>
<evidence type="ECO:0000256" key="4">
    <source>
        <dbReference type="ARBA" id="ARBA00022692"/>
    </source>
</evidence>
<comment type="subcellular location">
    <subcellularLocation>
        <location evidence="2">Membrane</location>
    </subcellularLocation>
</comment>
<dbReference type="PRINTS" id="PR00237">
    <property type="entry name" value="GPCRRHODOPSN"/>
</dbReference>
<keyword evidence="4 8" id="KW-0812">Transmembrane</keyword>